<accession>A0AAP0PND9</accession>
<comment type="caution">
    <text evidence="1">The sequence shown here is derived from an EMBL/GenBank/DDBJ whole genome shotgun (WGS) entry which is preliminary data.</text>
</comment>
<dbReference type="EMBL" id="JBBNAF010000004">
    <property type="protein sequence ID" value="KAK9150983.1"/>
    <property type="molecule type" value="Genomic_DNA"/>
</dbReference>
<keyword evidence="2" id="KW-1185">Reference proteome</keyword>
<evidence type="ECO:0000313" key="1">
    <source>
        <dbReference type="EMBL" id="KAK9150983.1"/>
    </source>
</evidence>
<dbReference type="Proteomes" id="UP001420932">
    <property type="component" value="Unassembled WGS sequence"/>
</dbReference>
<gene>
    <name evidence="1" type="ORF">Syun_009292</name>
</gene>
<reference evidence="1 2" key="1">
    <citation type="submission" date="2024-01" db="EMBL/GenBank/DDBJ databases">
        <title>Genome assemblies of Stephania.</title>
        <authorList>
            <person name="Yang L."/>
        </authorList>
    </citation>
    <scope>NUCLEOTIDE SEQUENCE [LARGE SCALE GENOMIC DNA]</scope>
    <source>
        <strain evidence="1">YNDBR</strain>
        <tissue evidence="1">Leaf</tissue>
    </source>
</reference>
<protein>
    <submittedName>
        <fullName evidence="1">Uncharacterized protein</fullName>
    </submittedName>
</protein>
<evidence type="ECO:0000313" key="2">
    <source>
        <dbReference type="Proteomes" id="UP001420932"/>
    </source>
</evidence>
<organism evidence="1 2">
    <name type="scientific">Stephania yunnanensis</name>
    <dbReference type="NCBI Taxonomy" id="152371"/>
    <lineage>
        <taxon>Eukaryota</taxon>
        <taxon>Viridiplantae</taxon>
        <taxon>Streptophyta</taxon>
        <taxon>Embryophyta</taxon>
        <taxon>Tracheophyta</taxon>
        <taxon>Spermatophyta</taxon>
        <taxon>Magnoliopsida</taxon>
        <taxon>Ranunculales</taxon>
        <taxon>Menispermaceae</taxon>
        <taxon>Menispermoideae</taxon>
        <taxon>Cissampelideae</taxon>
        <taxon>Stephania</taxon>
    </lineage>
</organism>
<name>A0AAP0PND9_9MAGN</name>
<dbReference type="AlphaFoldDB" id="A0AAP0PND9"/>
<proteinExistence type="predicted"/>
<sequence length="225" mass="25477">MISSSGHYPPRTPDTHKEKADLLRTMDTNGEGIGDGTHLHPHPRLRIHPHTYPYAEICSSISAETYAYLRDFVRSMLRVSGFGLCFDCNTFAEDVKELGLIKSCLSMHLEICSSISAETYAYLRDFVRSMSRKCIYMDKRDLPVAHTISMLVVPELIDELSATKKMFSFASYQIILRGFSGRFNDLTIFINGNEDYLFRSVLAGLKVQNVVSEGGLRFEGEWSIL</sequence>